<dbReference type="InterPro" id="IPR051677">
    <property type="entry name" value="AfsR-DnrI-RedD_regulator"/>
</dbReference>
<evidence type="ECO:0000256" key="4">
    <source>
        <dbReference type="PROSITE-ProRule" id="PRU01091"/>
    </source>
</evidence>
<name>A0ABS6UM62_9PSEU</name>
<dbReference type="InterPro" id="IPR001867">
    <property type="entry name" value="OmpR/PhoB-type_DNA-bd"/>
</dbReference>
<accession>A0ABS6UM62</accession>
<keyword evidence="3" id="KW-0804">Transcription</keyword>
<dbReference type="EMBL" id="JADQDK010000001">
    <property type="protein sequence ID" value="MBW0133335.1"/>
    <property type="molecule type" value="Genomic_DNA"/>
</dbReference>
<dbReference type="InterPro" id="IPR005158">
    <property type="entry name" value="BTAD"/>
</dbReference>
<dbReference type="Pfam" id="PF03704">
    <property type="entry name" value="BTAD"/>
    <property type="match status" value="1"/>
</dbReference>
<dbReference type="Proteomes" id="UP000694287">
    <property type="component" value="Unassembled WGS sequence"/>
</dbReference>
<dbReference type="Pfam" id="PF00486">
    <property type="entry name" value="Trans_reg_C"/>
    <property type="match status" value="1"/>
</dbReference>
<dbReference type="SMART" id="SM00028">
    <property type="entry name" value="TPR"/>
    <property type="match status" value="4"/>
</dbReference>
<dbReference type="InterPro" id="IPR019734">
    <property type="entry name" value="TPR_rpt"/>
</dbReference>
<dbReference type="PROSITE" id="PS51755">
    <property type="entry name" value="OMPR_PHOB"/>
    <property type="match status" value="1"/>
</dbReference>
<dbReference type="SMART" id="SM01043">
    <property type="entry name" value="BTAD"/>
    <property type="match status" value="1"/>
</dbReference>
<dbReference type="Pfam" id="PF13424">
    <property type="entry name" value="TPR_12"/>
    <property type="match status" value="1"/>
</dbReference>
<dbReference type="PANTHER" id="PTHR35807">
    <property type="entry name" value="TRANSCRIPTIONAL REGULATOR REDD-RELATED"/>
    <property type="match status" value="1"/>
</dbReference>
<organism evidence="6 7">
    <name type="scientific">Pseudonocardia abyssalis</name>
    <dbReference type="NCBI Taxonomy" id="2792008"/>
    <lineage>
        <taxon>Bacteria</taxon>
        <taxon>Bacillati</taxon>
        <taxon>Actinomycetota</taxon>
        <taxon>Actinomycetes</taxon>
        <taxon>Pseudonocardiales</taxon>
        <taxon>Pseudonocardiaceae</taxon>
        <taxon>Pseudonocardia</taxon>
    </lineage>
</organism>
<feature type="DNA-binding region" description="OmpR/PhoB-type" evidence="4">
    <location>
        <begin position="1"/>
        <end position="63"/>
    </location>
</feature>
<gene>
    <name evidence="6" type="ORF">I4I81_03570</name>
</gene>
<evidence type="ECO:0000256" key="1">
    <source>
        <dbReference type="ARBA" id="ARBA00023015"/>
    </source>
</evidence>
<evidence type="ECO:0000313" key="7">
    <source>
        <dbReference type="Proteomes" id="UP000694287"/>
    </source>
</evidence>
<evidence type="ECO:0000256" key="3">
    <source>
        <dbReference type="ARBA" id="ARBA00023163"/>
    </source>
</evidence>
<sequence length="992" mass="107813">MLLLESPHVVSVDRLVDAVWPDSPPATARSQIQICVSSLRQRLGSDARTEVITTRRPGYLLDAGSAEFDRQLFATEVALARDHVQHDRLGDAADLFRTALARWRGSALPGIESLAVRDAATHLEEERARVVEEFADAQLRMGNHRDLVAVLTKEIDRYPLREELRGQLMLALYGAGRQADALREFRRARQLSIDELGIEPAEPLRRLEQAILREDDSIVVARNGRRAEAPPPPASSAPRMLPAEVADFTGRTRAIAEVLGKISAERDTPAAPAVVVLTGQGGIGKSALALHLAHRLADRFPDGQLYASLHGASRPVAPAEVIARFLRALGVPGSTIPDDLDERAELYRSRLSGRSVVIVLDDVGQEAQVVPLLPPDRGSAVLLTSRRRLTALPGAERVQLESFTTESAVALLDRVIGGTRISDDREAAVELVRLCGHLPLAVRIAAARLAARPHWSLRTMVDRLSDETIQLDELRHGDMAVRASLLLTYEALEPEACRLLRLLAMIDTPHVGAWACAALLDVDHRTAEDQLDELVELHLVDIEIDPDGDVGGTRYHLHDLVRLFARERAVAEDPATDRAAAVARYLGAMLGLAEEAHRREYGGDFLIVHGDAHRHPLGERLRTSLMAQPLLWLARERQALVAAVAQASAAGLGSLCWDLAISSVVLFEAHALFDDWRATHDLGLAAARRDRDRLGEAVMTYSLGSLHMFEQRFAEAEECLDAALATFTELGNDEGMAMVIRNQAFVDRVTAHYSRARTRNEQALEIFRTTGDRAGEAYVLSNLAQVDLDIGHEDDAQTRLQAAAEICRTIPNRRVGAQVMHRLGEIQLQQGAGDLALESFSAVLEFAGDVGDRTAEAYGLLGLGQAHIARAEIGAARTALVAAERMARELAELRIRVRALLSLSAVALAGGDVPAARERAEEALDASGEIDLPVLTAGCLTALGDADAAEGRHESAVQQWTAALEHLRSTAPAFTGRLTLDLEQRLAGPAAT</sequence>
<comment type="caution">
    <text evidence="6">The sequence shown here is derived from an EMBL/GenBank/DDBJ whole genome shotgun (WGS) entry which is preliminary data.</text>
</comment>
<dbReference type="InterPro" id="IPR002182">
    <property type="entry name" value="NB-ARC"/>
</dbReference>
<keyword evidence="7" id="KW-1185">Reference proteome</keyword>
<keyword evidence="2 4" id="KW-0238">DNA-binding</keyword>
<reference evidence="6 7" key="1">
    <citation type="submission" date="2020-11" db="EMBL/GenBank/DDBJ databases">
        <title>Pseudonocardia abyssalis sp. nov. and Pseudonocardia oceani sp. nov., description and phylogenomic analysis of two novel actinomycetes isolated from the deep Southern Ocean.</title>
        <authorList>
            <person name="Parra J."/>
        </authorList>
    </citation>
    <scope>NUCLEOTIDE SEQUENCE [LARGE SCALE GENOMIC DNA]</scope>
    <source>
        <strain evidence="6 7">KRD-168</strain>
    </source>
</reference>
<dbReference type="CDD" id="cd15831">
    <property type="entry name" value="BTAD"/>
    <property type="match status" value="1"/>
</dbReference>
<proteinExistence type="predicted"/>
<dbReference type="InterPro" id="IPR003593">
    <property type="entry name" value="AAA+_ATPase"/>
</dbReference>
<feature type="domain" description="OmpR/PhoB-type" evidence="5">
    <location>
        <begin position="1"/>
        <end position="63"/>
    </location>
</feature>
<protein>
    <submittedName>
        <fullName evidence="6">Winged helix-turn-helix domain-containing protein</fullName>
    </submittedName>
</protein>
<evidence type="ECO:0000256" key="2">
    <source>
        <dbReference type="ARBA" id="ARBA00023125"/>
    </source>
</evidence>
<dbReference type="SMART" id="SM00382">
    <property type="entry name" value="AAA"/>
    <property type="match status" value="1"/>
</dbReference>
<evidence type="ECO:0000259" key="5">
    <source>
        <dbReference type="PROSITE" id="PS51755"/>
    </source>
</evidence>
<keyword evidence="1" id="KW-0805">Transcription regulation</keyword>
<evidence type="ECO:0000313" key="6">
    <source>
        <dbReference type="EMBL" id="MBW0133335.1"/>
    </source>
</evidence>
<dbReference type="PANTHER" id="PTHR35807:SF1">
    <property type="entry name" value="TRANSCRIPTIONAL REGULATOR REDD"/>
    <property type="match status" value="1"/>
</dbReference>
<dbReference type="Pfam" id="PF00931">
    <property type="entry name" value="NB-ARC"/>
    <property type="match status" value="1"/>
</dbReference>